<dbReference type="OrthoDB" id="5738435at2"/>
<sequence length="152" mass="17326">MKFLLILFVVALALAPLTHFLPSKRQRLVARMREYAAVHGLFVEFRDLPSRPAVSGREERSQQIIYYGKRLPPSRREPRQRVTWLRDDDGWRSLDKRVEPPPAADLLPASILAISVDEGSCGAYWKEAGEERDVEQIVTALEAWQQALQGTS</sequence>
<dbReference type="AlphaFoldDB" id="A0A4R5LSP3"/>
<accession>A0A4R5LSP3</accession>
<dbReference type="RefSeq" id="WP_133212040.1">
    <property type="nucleotide sequence ID" value="NZ_SMSE01000002.1"/>
</dbReference>
<reference evidence="1 2" key="1">
    <citation type="submission" date="2019-03" db="EMBL/GenBank/DDBJ databases">
        <title>Seongchinamella monodicae gen. nov., sp. nov., a novel member of the Gammaproteobacteria isolated from a tidal mudflat of beach.</title>
        <authorList>
            <person name="Yang H.G."/>
            <person name="Kang J.W."/>
            <person name="Lee S.D."/>
        </authorList>
    </citation>
    <scope>NUCLEOTIDE SEQUENCE [LARGE SCALE GENOMIC DNA]</scope>
    <source>
        <strain evidence="1 2">GH4-78</strain>
    </source>
</reference>
<organism evidence="1 2">
    <name type="scientific">Seongchinamella unica</name>
    <dbReference type="NCBI Taxonomy" id="2547392"/>
    <lineage>
        <taxon>Bacteria</taxon>
        <taxon>Pseudomonadati</taxon>
        <taxon>Pseudomonadota</taxon>
        <taxon>Gammaproteobacteria</taxon>
        <taxon>Cellvibrionales</taxon>
        <taxon>Halieaceae</taxon>
        <taxon>Seongchinamella</taxon>
    </lineage>
</organism>
<name>A0A4R5LSP3_9GAMM</name>
<keyword evidence="2" id="KW-1185">Reference proteome</keyword>
<gene>
    <name evidence="1" type="ORF">E2F43_09580</name>
</gene>
<comment type="caution">
    <text evidence="1">The sequence shown here is derived from an EMBL/GenBank/DDBJ whole genome shotgun (WGS) entry which is preliminary data.</text>
</comment>
<proteinExistence type="predicted"/>
<dbReference type="EMBL" id="SMSE01000002">
    <property type="protein sequence ID" value="TDG13757.1"/>
    <property type="molecule type" value="Genomic_DNA"/>
</dbReference>
<protein>
    <submittedName>
        <fullName evidence="1">Uncharacterized protein</fullName>
    </submittedName>
</protein>
<evidence type="ECO:0000313" key="1">
    <source>
        <dbReference type="EMBL" id="TDG13757.1"/>
    </source>
</evidence>
<dbReference type="Proteomes" id="UP000295554">
    <property type="component" value="Unassembled WGS sequence"/>
</dbReference>
<evidence type="ECO:0000313" key="2">
    <source>
        <dbReference type="Proteomes" id="UP000295554"/>
    </source>
</evidence>